<proteinExistence type="predicted"/>
<reference evidence="3" key="1">
    <citation type="submission" date="2021-03" db="EMBL/GenBank/DDBJ databases">
        <authorList>
            <person name="Bekaert M."/>
        </authorList>
    </citation>
    <scope>NUCLEOTIDE SEQUENCE</scope>
</reference>
<comment type="caution">
    <text evidence="3">The sequence shown here is derived from an EMBL/GenBank/DDBJ whole genome shotgun (WGS) entry which is preliminary data.</text>
</comment>
<sequence length="253" mass="28089">MISLIAVQLCCFLLTTNAHVEDCIGQQCSEVVSIPLLDNMKATLKADLDVSELNKVLHNYIQQEVIKAVKGTFDTQMERATEQITDNVTRLTQSNVNAVVEKFQDCECQKRFIGFSAYMSDGYVVAHSQSLTQRSTLIFDKTETNTASVYSEKTGVFTAPSSGMYAFTWTICVDSRIKDEDIGEFGTQLIVDGQICGALHADTEKSADDECSTGFIIKNVKNNAYLRNIYAHTGAILSRADRTRTTFSGWKLN</sequence>
<name>A0A8S3V8R3_MYTED</name>
<keyword evidence="1" id="KW-0732">Signal</keyword>
<dbReference type="EMBL" id="CAJPWZ010003052">
    <property type="protein sequence ID" value="CAG2250497.1"/>
    <property type="molecule type" value="Genomic_DNA"/>
</dbReference>
<gene>
    <name evidence="3" type="ORF">MEDL_62210</name>
</gene>
<dbReference type="Gene3D" id="2.60.120.40">
    <property type="match status" value="1"/>
</dbReference>
<protein>
    <recommendedName>
        <fullName evidence="2">C1q domain-containing protein</fullName>
    </recommendedName>
</protein>
<evidence type="ECO:0000256" key="1">
    <source>
        <dbReference type="SAM" id="SignalP"/>
    </source>
</evidence>
<dbReference type="Pfam" id="PF00386">
    <property type="entry name" value="C1q"/>
    <property type="match status" value="1"/>
</dbReference>
<feature type="chain" id="PRO_5035778021" description="C1q domain-containing protein" evidence="1">
    <location>
        <begin position="19"/>
        <end position="253"/>
    </location>
</feature>
<feature type="signal peptide" evidence="1">
    <location>
        <begin position="1"/>
        <end position="18"/>
    </location>
</feature>
<accession>A0A8S3V8R3</accession>
<dbReference type="AlphaFoldDB" id="A0A8S3V8R3"/>
<dbReference type="InterPro" id="IPR008983">
    <property type="entry name" value="Tumour_necrosis_fac-like_dom"/>
</dbReference>
<organism evidence="3 4">
    <name type="scientific">Mytilus edulis</name>
    <name type="common">Blue mussel</name>
    <dbReference type="NCBI Taxonomy" id="6550"/>
    <lineage>
        <taxon>Eukaryota</taxon>
        <taxon>Metazoa</taxon>
        <taxon>Spiralia</taxon>
        <taxon>Lophotrochozoa</taxon>
        <taxon>Mollusca</taxon>
        <taxon>Bivalvia</taxon>
        <taxon>Autobranchia</taxon>
        <taxon>Pteriomorphia</taxon>
        <taxon>Mytilida</taxon>
        <taxon>Mytiloidea</taxon>
        <taxon>Mytilidae</taxon>
        <taxon>Mytilinae</taxon>
        <taxon>Mytilus</taxon>
    </lineage>
</organism>
<evidence type="ECO:0000313" key="4">
    <source>
        <dbReference type="Proteomes" id="UP000683360"/>
    </source>
</evidence>
<keyword evidence="4" id="KW-1185">Reference proteome</keyword>
<dbReference type="PROSITE" id="PS50871">
    <property type="entry name" value="C1Q"/>
    <property type="match status" value="1"/>
</dbReference>
<feature type="domain" description="C1q" evidence="2">
    <location>
        <begin position="108"/>
        <end position="253"/>
    </location>
</feature>
<dbReference type="OrthoDB" id="6117244at2759"/>
<dbReference type="SUPFAM" id="SSF49842">
    <property type="entry name" value="TNF-like"/>
    <property type="match status" value="1"/>
</dbReference>
<evidence type="ECO:0000313" key="3">
    <source>
        <dbReference type="EMBL" id="CAG2250497.1"/>
    </source>
</evidence>
<dbReference type="Proteomes" id="UP000683360">
    <property type="component" value="Unassembled WGS sequence"/>
</dbReference>
<evidence type="ECO:0000259" key="2">
    <source>
        <dbReference type="PROSITE" id="PS50871"/>
    </source>
</evidence>
<dbReference type="InterPro" id="IPR001073">
    <property type="entry name" value="C1q_dom"/>
</dbReference>